<dbReference type="Proteomes" id="UP001497623">
    <property type="component" value="Unassembled WGS sequence"/>
</dbReference>
<comment type="caution">
    <text evidence="1">The sequence shown here is derived from an EMBL/GenBank/DDBJ whole genome shotgun (WGS) entry which is preliminary data.</text>
</comment>
<dbReference type="EMBL" id="CAXKWB010005704">
    <property type="protein sequence ID" value="CAL4079462.1"/>
    <property type="molecule type" value="Genomic_DNA"/>
</dbReference>
<evidence type="ECO:0000313" key="2">
    <source>
        <dbReference type="Proteomes" id="UP001497623"/>
    </source>
</evidence>
<dbReference type="AlphaFoldDB" id="A0AAV2QC79"/>
<keyword evidence="2" id="KW-1185">Reference proteome</keyword>
<gene>
    <name evidence="1" type="ORF">MNOR_LOCUS11022</name>
</gene>
<accession>A0AAV2QC79</accession>
<proteinExistence type="predicted"/>
<reference evidence="1 2" key="1">
    <citation type="submission" date="2024-05" db="EMBL/GenBank/DDBJ databases">
        <authorList>
            <person name="Wallberg A."/>
        </authorList>
    </citation>
    <scope>NUCLEOTIDE SEQUENCE [LARGE SCALE GENOMIC DNA]</scope>
</reference>
<name>A0AAV2QC79_MEGNR</name>
<sequence length="249" mass="28940">MLLLGDGRLGTMMQAMGTCDPHFQNTKYDVNLLMFETLFIDQWEYQIKGFLEKNPETSIIIIAATVNDIIKKVNNLSNNIPYTQAVLDENFEPGNHLQKFKGIQKRILLKFPGKVFALVGPSIVSVNDYNKSQWELLFPSIPFTMQYTNIKMKLQASINTQVECWRQLAINDREIILLDFTLNFVGPRKQTSADQYFTNGRIYKTFFLENGWNLSHSGARSLWKCIFHKLSLVERGLQLKEWRDVIELY</sequence>
<evidence type="ECO:0000313" key="1">
    <source>
        <dbReference type="EMBL" id="CAL4079462.1"/>
    </source>
</evidence>
<organism evidence="1 2">
    <name type="scientific">Meganyctiphanes norvegica</name>
    <name type="common">Northern krill</name>
    <name type="synonym">Thysanopoda norvegica</name>
    <dbReference type="NCBI Taxonomy" id="48144"/>
    <lineage>
        <taxon>Eukaryota</taxon>
        <taxon>Metazoa</taxon>
        <taxon>Ecdysozoa</taxon>
        <taxon>Arthropoda</taxon>
        <taxon>Crustacea</taxon>
        <taxon>Multicrustacea</taxon>
        <taxon>Malacostraca</taxon>
        <taxon>Eumalacostraca</taxon>
        <taxon>Eucarida</taxon>
        <taxon>Euphausiacea</taxon>
        <taxon>Euphausiidae</taxon>
        <taxon>Meganyctiphanes</taxon>
    </lineage>
</organism>
<protein>
    <submittedName>
        <fullName evidence="1">Uncharacterized protein</fullName>
    </submittedName>
</protein>